<feature type="chain" id="PRO_5002248509" description="Glutaminase A" evidence="1">
    <location>
        <begin position="21"/>
        <end position="724"/>
    </location>
</feature>
<dbReference type="InterPro" id="IPR033433">
    <property type="entry name" value="GtaA_N"/>
</dbReference>
<dbReference type="GO" id="GO:0003824">
    <property type="term" value="F:catalytic activity"/>
    <property type="evidence" value="ECO:0007669"/>
    <property type="project" value="UniProtKB-ARBA"/>
</dbReference>
<protein>
    <recommendedName>
        <fullName evidence="6">Glutaminase A</fullName>
    </recommendedName>
</protein>
<feature type="domain" description="Glutaminase A N-terminal" evidence="3">
    <location>
        <begin position="112"/>
        <end position="348"/>
    </location>
</feature>
<dbReference type="InterPro" id="IPR008928">
    <property type="entry name" value="6-hairpin_glycosidase_sf"/>
</dbReference>
<proteinExistence type="predicted"/>
<evidence type="ECO:0008006" key="6">
    <source>
        <dbReference type="Google" id="ProtNLM"/>
    </source>
</evidence>
<dbReference type="PANTHER" id="PTHR31987:SF1">
    <property type="entry name" value="GLUTAMINASE A"/>
    <property type="match status" value="1"/>
</dbReference>
<dbReference type="RefSeq" id="XP_016211972.1">
    <property type="nucleotide sequence ID" value="XM_016360260.1"/>
</dbReference>
<dbReference type="SUPFAM" id="SSF48208">
    <property type="entry name" value="Six-hairpin glycosidases"/>
    <property type="match status" value="1"/>
</dbReference>
<dbReference type="PANTHER" id="PTHR31987">
    <property type="entry name" value="GLUTAMINASE A-RELATED"/>
    <property type="match status" value="1"/>
</dbReference>
<dbReference type="Pfam" id="PF16335">
    <property type="entry name" value="GtaA_6_Hairpin"/>
    <property type="match status" value="1"/>
</dbReference>
<gene>
    <name evidence="4" type="ORF">PV09_06593</name>
</gene>
<dbReference type="STRING" id="253628.A0A0D2A5V0"/>
<dbReference type="HOGENOM" id="CLU_008020_1_1_1"/>
<accession>A0A0D2A5V0</accession>
<name>A0A0D2A5V0_9PEZI</name>
<reference evidence="4 5" key="1">
    <citation type="submission" date="2015-01" db="EMBL/GenBank/DDBJ databases">
        <title>The Genome Sequence of Ochroconis gallopava CBS43764.</title>
        <authorList>
            <consortium name="The Broad Institute Genomics Platform"/>
            <person name="Cuomo C."/>
            <person name="de Hoog S."/>
            <person name="Gorbushina A."/>
            <person name="Stielow B."/>
            <person name="Teixiera M."/>
            <person name="Abouelleil A."/>
            <person name="Chapman S.B."/>
            <person name="Priest M."/>
            <person name="Young S.K."/>
            <person name="Wortman J."/>
            <person name="Nusbaum C."/>
            <person name="Birren B."/>
        </authorList>
    </citation>
    <scope>NUCLEOTIDE SEQUENCE [LARGE SCALE GENOMIC DNA]</scope>
    <source>
        <strain evidence="4 5">CBS 43764</strain>
    </source>
</reference>
<dbReference type="Proteomes" id="UP000053259">
    <property type="component" value="Unassembled WGS sequence"/>
</dbReference>
<dbReference type="VEuPathDB" id="FungiDB:PV09_06593"/>
<feature type="domain" description="Glutaminase A central" evidence="2">
    <location>
        <begin position="355"/>
        <end position="699"/>
    </location>
</feature>
<dbReference type="InterPro" id="IPR012341">
    <property type="entry name" value="6hp_glycosidase-like_sf"/>
</dbReference>
<evidence type="ECO:0000313" key="4">
    <source>
        <dbReference type="EMBL" id="KIW02103.1"/>
    </source>
</evidence>
<dbReference type="InterPro" id="IPR032514">
    <property type="entry name" value="GtaA_central"/>
</dbReference>
<dbReference type="GeneID" id="27314566"/>
<evidence type="ECO:0000259" key="2">
    <source>
        <dbReference type="Pfam" id="PF16335"/>
    </source>
</evidence>
<keyword evidence="1" id="KW-0732">Signal</keyword>
<dbReference type="AlphaFoldDB" id="A0A0D2A5V0"/>
<dbReference type="EMBL" id="KN847551">
    <property type="protein sequence ID" value="KIW02103.1"/>
    <property type="molecule type" value="Genomic_DNA"/>
</dbReference>
<organism evidence="4 5">
    <name type="scientific">Verruconis gallopava</name>
    <dbReference type="NCBI Taxonomy" id="253628"/>
    <lineage>
        <taxon>Eukaryota</taxon>
        <taxon>Fungi</taxon>
        <taxon>Dikarya</taxon>
        <taxon>Ascomycota</taxon>
        <taxon>Pezizomycotina</taxon>
        <taxon>Dothideomycetes</taxon>
        <taxon>Pleosporomycetidae</taxon>
        <taxon>Venturiales</taxon>
        <taxon>Sympoventuriaceae</taxon>
        <taxon>Verruconis</taxon>
    </lineage>
</organism>
<evidence type="ECO:0000259" key="3">
    <source>
        <dbReference type="Pfam" id="PF17168"/>
    </source>
</evidence>
<dbReference type="Pfam" id="PF17168">
    <property type="entry name" value="DUF5127"/>
    <property type="match status" value="1"/>
</dbReference>
<dbReference type="InterPro" id="IPR052743">
    <property type="entry name" value="Glutaminase_GtaA"/>
</dbReference>
<dbReference type="OrthoDB" id="431715at2759"/>
<dbReference type="Gene3D" id="1.50.10.10">
    <property type="match status" value="1"/>
</dbReference>
<sequence length="724" mass="80427">MRNPTAYALCLVLLISFTSAVSTFQPARPPAIPLAVKSPYLSTWLNAGSSYGNGGYLAGEWPVHWAQKITGWSGFIRVDGQVYQWLGNAARAFGNESTVPNVDQKSFEYTSTQSSFIMDIEGKVQMTVNFLSPITPDDFKRQSLPMSYMEVSVVSTDGAQHSIQLYADISAEWASGTPDATAQWETGEINNIVYHKIWRQTQIEFDESDKPSGNGMAEWGNVYWATDSSNSLTIQTGSDTNVRSTFIKMGKLDGSQDSNFRAINNNWPVFGFARDFGNVGMSVQSQLFTIGLLQQNAVQFLGANGLVKLPSLWVDYFQGNELDALSFFHLDYVNQQEKSSSLDASVKQASTSVAGDDYNTITSLSVRQAFGALELVGTQSKMYLFMKEISSNGNTQTVDVVFPLHPIITFLNPQLMKLLLDPLYENQESGHYPNKWSIHDLGTHFPNATGHPDGLDESMPVEECGNMLIMTLAYAQKTGDYAYLSQHYPILTQWTEFLIEDSLIPATQLSTDDFAGSLQNQTNLALKGIIGIRAMGEIAKLAGNADDEKKYNDIATSYITQWQSLGISYDTQLPHTTLNYGNNQTHGLLYNLWCDLELGLNLVPQSVYEMQSKFYPSVKEQYGVPLDTRHSYTKVDWEMFTAACCSQDTRDMFIKDLSNWIGATDTGRPFTDLYDTLTGSYPDIMFVARPTVGGTFALLIANALNNSPKLDSSGAVMRQREFRA</sequence>
<feature type="signal peptide" evidence="1">
    <location>
        <begin position="1"/>
        <end position="20"/>
    </location>
</feature>
<dbReference type="InParanoid" id="A0A0D2A5V0"/>
<keyword evidence="5" id="KW-1185">Reference proteome</keyword>
<dbReference type="GO" id="GO:0005975">
    <property type="term" value="P:carbohydrate metabolic process"/>
    <property type="evidence" value="ECO:0007669"/>
    <property type="project" value="InterPro"/>
</dbReference>
<evidence type="ECO:0000313" key="5">
    <source>
        <dbReference type="Proteomes" id="UP000053259"/>
    </source>
</evidence>
<evidence type="ECO:0000256" key="1">
    <source>
        <dbReference type="SAM" id="SignalP"/>
    </source>
</evidence>